<sequence>MSGAENPCAVNVNIAFRLDKGFYLNRCQCNTRITVSGGAVSEARVAAPPSSDKPGATPLGDAYAPLGAGAS</sequence>
<dbReference type="EMBL" id="CAJOBZ010000045">
    <property type="protein sequence ID" value="CAF4910039.1"/>
    <property type="molecule type" value="Genomic_DNA"/>
</dbReference>
<keyword evidence="3" id="KW-1185">Reference proteome</keyword>
<protein>
    <submittedName>
        <fullName evidence="2">Uncharacterized protein</fullName>
    </submittedName>
</protein>
<dbReference type="AlphaFoldDB" id="A0A821VKC0"/>
<gene>
    <name evidence="2" type="ORF">PMACD_LOCUS12056</name>
</gene>
<evidence type="ECO:0000256" key="1">
    <source>
        <dbReference type="SAM" id="MobiDB-lite"/>
    </source>
</evidence>
<accession>A0A821VKC0</accession>
<feature type="region of interest" description="Disordered" evidence="1">
    <location>
        <begin position="45"/>
        <end position="71"/>
    </location>
</feature>
<dbReference type="Proteomes" id="UP000663880">
    <property type="component" value="Unassembled WGS sequence"/>
</dbReference>
<dbReference type="OrthoDB" id="7449943at2759"/>
<evidence type="ECO:0000313" key="2">
    <source>
        <dbReference type="EMBL" id="CAF4910039.1"/>
    </source>
</evidence>
<comment type="caution">
    <text evidence="2">The sequence shown here is derived from an EMBL/GenBank/DDBJ whole genome shotgun (WGS) entry which is preliminary data.</text>
</comment>
<reference evidence="2" key="1">
    <citation type="submission" date="2021-02" db="EMBL/GenBank/DDBJ databases">
        <authorList>
            <person name="Steward A R."/>
        </authorList>
    </citation>
    <scope>NUCLEOTIDE SEQUENCE</scope>
</reference>
<evidence type="ECO:0000313" key="3">
    <source>
        <dbReference type="Proteomes" id="UP000663880"/>
    </source>
</evidence>
<proteinExistence type="predicted"/>
<name>A0A821VKC0_9NEOP</name>
<organism evidence="2 3">
    <name type="scientific">Pieris macdunnoughi</name>
    <dbReference type="NCBI Taxonomy" id="345717"/>
    <lineage>
        <taxon>Eukaryota</taxon>
        <taxon>Metazoa</taxon>
        <taxon>Ecdysozoa</taxon>
        <taxon>Arthropoda</taxon>
        <taxon>Hexapoda</taxon>
        <taxon>Insecta</taxon>
        <taxon>Pterygota</taxon>
        <taxon>Neoptera</taxon>
        <taxon>Endopterygota</taxon>
        <taxon>Lepidoptera</taxon>
        <taxon>Glossata</taxon>
        <taxon>Ditrysia</taxon>
        <taxon>Papilionoidea</taxon>
        <taxon>Pieridae</taxon>
        <taxon>Pierinae</taxon>
        <taxon>Pieris</taxon>
    </lineage>
</organism>